<evidence type="ECO:0000256" key="3">
    <source>
        <dbReference type="ARBA" id="ARBA00022490"/>
    </source>
</evidence>
<gene>
    <name evidence="9" type="ORF">SYV04_02705</name>
</gene>
<evidence type="ECO:0000313" key="9">
    <source>
        <dbReference type="EMBL" id="MDY7225269.1"/>
    </source>
</evidence>
<evidence type="ECO:0000259" key="8">
    <source>
        <dbReference type="Pfam" id="PF22544"/>
    </source>
</evidence>
<evidence type="ECO:0000313" key="10">
    <source>
        <dbReference type="Proteomes" id="UP001291309"/>
    </source>
</evidence>
<dbReference type="Gene3D" id="2.60.40.10">
    <property type="entry name" value="Immunoglobulins"/>
    <property type="match status" value="6"/>
</dbReference>
<accession>A0ABU5GX43</accession>
<keyword evidence="4" id="KW-0969">Cilium</keyword>
<dbReference type="InterPro" id="IPR053879">
    <property type="entry name" value="HYDIN_VesB_CFA65-like_Ig"/>
</dbReference>
<dbReference type="EMBL" id="JAXIVS010000001">
    <property type="protein sequence ID" value="MDY7225269.1"/>
    <property type="molecule type" value="Genomic_DNA"/>
</dbReference>
<dbReference type="PANTHER" id="PTHR46127">
    <property type="entry name" value="CILIA- AND FLAGELLA-ASSOCIATED PROTEIN 65"/>
    <property type="match status" value="1"/>
</dbReference>
<dbReference type="InterPro" id="IPR013783">
    <property type="entry name" value="Ig-like_fold"/>
</dbReference>
<dbReference type="InterPro" id="IPR052614">
    <property type="entry name" value="CFAP65"/>
</dbReference>
<proteinExistence type="predicted"/>
<comment type="subcellular location">
    <subcellularLocation>
        <location evidence="1">Cell projection</location>
        <location evidence="1">Cilium</location>
    </subcellularLocation>
    <subcellularLocation>
        <location evidence="2">Cytoplasm</location>
    </subcellularLocation>
</comment>
<dbReference type="PROSITE" id="PS51257">
    <property type="entry name" value="PROKAR_LIPOPROTEIN"/>
    <property type="match status" value="1"/>
</dbReference>
<reference evidence="9 10" key="1">
    <citation type="submission" date="2023-12" db="EMBL/GenBank/DDBJ databases">
        <title>the genome sequence of Hyalangium sp. s54d21.</title>
        <authorList>
            <person name="Zhang X."/>
        </authorList>
    </citation>
    <scope>NUCLEOTIDE SEQUENCE [LARGE SCALE GENOMIC DNA]</scope>
    <source>
        <strain evidence="10">s54d21</strain>
    </source>
</reference>
<sequence>MRGWRWVWLAAWACWAAAVGGCDRPSSYGKGARASFAARPQALEFGPAAVGSTKTVKLRLANEGRASMRVESAVSSVPNVEVPPFEPFTLNAGGEHELEVRFTPDVEGTIQGMVLIQTDADDEGNTGAQVAVAGLGVKAWVEVKSQGLDFGNVSLDTVEVRELKVRNPTSVDSPLRLAVAGADADQFSSSEAAQALTLRAGEERTLSVAFKPGRLGAASAAVHVEVCPDCEPAVVPLVGTGIASQLEISPLRVDFGRVAVAATAEQSVMVRNQGTEPIHYTGAQILSDPTGVFRVVSAPAPAGNVLRPGDAAEVRVAFTPTALGRVPEGRVQIQVQTVGSTAPGPKVALVGEGGSSCISVQPRAIDFGEVAEGMSATRKVEIFNRCREQVMVSNLQIDTQRGGFFTLAQAPASTPIGPNQATSVGVTFTPRPGAGQGAARLAVTVRQGGSTATEAVTLAGKGRVFQPCQYALSPQNVDFGSVPVGAEVALAVSLRNTGTHECYLAGLQLAAGSDAAFTAAPVENRVLAPGGRANLLVRFKPLSDGSFGGLAEGWVNHPSAGHPTVALQGAGVQSCFSVQPTHLEFGLTKLTCEPRTRELVAYNHCSTPVTVSNLAVEQQTEEFVLSNAPAFPVTIASGQQLRLRSTYVPADDGEDAAALRFLLEDGSMYTASMVGRGATLAEQTDDFMQEPEAKVDVLFVVDNSGSMMEEQQSLGANFAAFMSAAQIAGVDYRIGVTTTGLDSSPGGWSNCPGGAEGGENGRLFPVDNSSPRVITRQTPNAAGVFANNTQVGVCHWNEQGLEAAYRALSAPLLHGVDDPRTPQVDDGNGDFLRSDARLAIIFVTDEEDFSTQDVSFYETYFRALKDNDPSKLSISAIAGPEDLATCSTASSAGTRYIELARATGGVVESICTPNWAESLEKLSSTTFGPKRSFPLSEVPADTTQIVVTVDGVQVTQGWTYDASTNSILFDVGAAPPPGAYIEVTYPLGC</sequence>
<dbReference type="Pfam" id="PF15780">
    <property type="entry name" value="ASH"/>
    <property type="match status" value="1"/>
</dbReference>
<feature type="domain" description="Abnormal spindle-like microcephaly-associated protein ASH" evidence="6">
    <location>
        <begin position="32"/>
        <end position="119"/>
    </location>
</feature>
<keyword evidence="3" id="KW-0963">Cytoplasm</keyword>
<evidence type="ECO:0000256" key="5">
    <source>
        <dbReference type="ARBA" id="ARBA00023273"/>
    </source>
</evidence>
<evidence type="ECO:0000259" key="7">
    <source>
        <dbReference type="Pfam" id="PF22073"/>
    </source>
</evidence>
<dbReference type="InterPro" id="IPR031549">
    <property type="entry name" value="ASH"/>
</dbReference>
<protein>
    <submittedName>
        <fullName evidence="9">Choice-of-anchor D domain-containing protein</fullName>
    </submittedName>
</protein>
<organism evidence="9 10">
    <name type="scientific">Hyalangium rubrum</name>
    <dbReference type="NCBI Taxonomy" id="3103134"/>
    <lineage>
        <taxon>Bacteria</taxon>
        <taxon>Pseudomonadati</taxon>
        <taxon>Myxococcota</taxon>
        <taxon>Myxococcia</taxon>
        <taxon>Myxococcales</taxon>
        <taxon>Cystobacterineae</taxon>
        <taxon>Archangiaceae</taxon>
        <taxon>Hyalangium</taxon>
    </lineage>
</organism>
<dbReference type="RefSeq" id="WP_321543983.1">
    <property type="nucleotide sequence ID" value="NZ_JAXIVS010000001.1"/>
</dbReference>
<feature type="domain" description="HYDIN/VesB/CFA65-like Ig-like" evidence="8">
    <location>
        <begin position="472"/>
        <end position="547"/>
    </location>
</feature>
<feature type="domain" description="HYDIN/VesB/CFA65-like Ig-like" evidence="8">
    <location>
        <begin position="245"/>
        <end position="328"/>
    </location>
</feature>
<keyword evidence="5" id="KW-0966">Cell projection</keyword>
<keyword evidence="10" id="KW-1185">Reference proteome</keyword>
<dbReference type="PANTHER" id="PTHR46127:SF1">
    <property type="entry name" value="CILIA- AND FLAGELLA-ASSOCIATED PROTEIN 65"/>
    <property type="match status" value="1"/>
</dbReference>
<dbReference type="Proteomes" id="UP001291309">
    <property type="component" value="Unassembled WGS sequence"/>
</dbReference>
<dbReference type="NCBIfam" id="NF012200">
    <property type="entry name" value="choice_anch_D"/>
    <property type="match status" value="5"/>
</dbReference>
<evidence type="ECO:0000256" key="4">
    <source>
        <dbReference type="ARBA" id="ARBA00023069"/>
    </source>
</evidence>
<feature type="domain" description="Cep192/Spd-2-like" evidence="7">
    <location>
        <begin position="141"/>
        <end position="241"/>
    </location>
</feature>
<comment type="caution">
    <text evidence="9">The sequence shown here is derived from an EMBL/GenBank/DDBJ whole genome shotgun (WGS) entry which is preliminary data.</text>
</comment>
<evidence type="ECO:0000256" key="1">
    <source>
        <dbReference type="ARBA" id="ARBA00004138"/>
    </source>
</evidence>
<dbReference type="Pfam" id="PF22073">
    <property type="entry name" value="Cep192_D4"/>
    <property type="match status" value="1"/>
</dbReference>
<dbReference type="InterPro" id="IPR054090">
    <property type="entry name" value="Cep192_Spd-2-like_dom"/>
</dbReference>
<evidence type="ECO:0000256" key="2">
    <source>
        <dbReference type="ARBA" id="ARBA00004496"/>
    </source>
</evidence>
<dbReference type="Pfam" id="PF22544">
    <property type="entry name" value="HYDIN_VesB_CFA65-like_Ig"/>
    <property type="match status" value="2"/>
</dbReference>
<name>A0ABU5GX43_9BACT</name>
<evidence type="ECO:0000259" key="6">
    <source>
        <dbReference type="Pfam" id="PF15780"/>
    </source>
</evidence>